<dbReference type="InterPro" id="IPR053136">
    <property type="entry name" value="UTP_pyrophosphatase-like"/>
</dbReference>
<dbReference type="PANTHER" id="PTHR30399">
    <property type="entry name" value="UNCHARACTERIZED PROTEIN YGJP"/>
    <property type="match status" value="1"/>
</dbReference>
<protein>
    <submittedName>
        <fullName evidence="2">M48 family metallopeptidase</fullName>
    </submittedName>
</protein>
<dbReference type="CDD" id="cd07344">
    <property type="entry name" value="M48_yhfN_like"/>
    <property type="match status" value="1"/>
</dbReference>
<evidence type="ECO:0000313" key="2">
    <source>
        <dbReference type="EMBL" id="KAA6232946.1"/>
    </source>
</evidence>
<reference evidence="2 3" key="1">
    <citation type="submission" date="2019-07" db="EMBL/GenBank/DDBJ databases">
        <title>Draft genome Sequence of Chlorobium phaeovibrioides sp. strain PhvTcv-s14, from the Phylum Chlorobi.</title>
        <authorList>
            <person name="Babenko V."/>
            <person name="Boldyreva D."/>
            <person name="Kanygina A."/>
            <person name="Selezneva O."/>
            <person name="Akopiyan T."/>
            <person name="Lunina O."/>
        </authorList>
    </citation>
    <scope>NUCLEOTIDE SEQUENCE [LARGE SCALE GENOMIC DNA]</scope>
    <source>
        <strain evidence="2 3">GrTcv12</strain>
    </source>
</reference>
<dbReference type="Proteomes" id="UP000327458">
    <property type="component" value="Unassembled WGS sequence"/>
</dbReference>
<dbReference type="Pfam" id="PF01863">
    <property type="entry name" value="YgjP-like"/>
    <property type="match status" value="1"/>
</dbReference>
<name>A0A5M8IBZ6_CHLPH</name>
<dbReference type="PANTHER" id="PTHR30399:SF1">
    <property type="entry name" value="UTP PYROPHOSPHATASE"/>
    <property type="match status" value="1"/>
</dbReference>
<evidence type="ECO:0000259" key="1">
    <source>
        <dbReference type="Pfam" id="PF01863"/>
    </source>
</evidence>
<dbReference type="AlphaFoldDB" id="A0A5M8IBZ6"/>
<dbReference type="EMBL" id="VMRG01000001">
    <property type="protein sequence ID" value="KAA6232946.1"/>
    <property type="molecule type" value="Genomic_DNA"/>
</dbReference>
<organism evidence="2 3">
    <name type="scientific">Chlorobium phaeovibrioides</name>
    <dbReference type="NCBI Taxonomy" id="1094"/>
    <lineage>
        <taxon>Bacteria</taxon>
        <taxon>Pseudomonadati</taxon>
        <taxon>Chlorobiota</taxon>
        <taxon>Chlorobiia</taxon>
        <taxon>Chlorobiales</taxon>
        <taxon>Chlorobiaceae</taxon>
        <taxon>Chlorobium/Pelodictyon group</taxon>
        <taxon>Chlorobium</taxon>
    </lineage>
</organism>
<evidence type="ECO:0000313" key="3">
    <source>
        <dbReference type="Proteomes" id="UP000327458"/>
    </source>
</evidence>
<comment type="caution">
    <text evidence="2">The sequence shown here is derived from an EMBL/GenBank/DDBJ whole genome shotgun (WGS) entry which is preliminary data.</text>
</comment>
<proteinExistence type="predicted"/>
<gene>
    <name evidence="2" type="ORF">FP507_07715</name>
</gene>
<dbReference type="Gene3D" id="3.30.2010.10">
    <property type="entry name" value="Metalloproteases ('zincins'), catalytic domain"/>
    <property type="match status" value="1"/>
</dbReference>
<sequence length="244" mass="28897">MSEVLVIDNLKFEVRRSSRRKTLGLTVDRSGELVVHSPETACEDELQKWVERKLLWVHQKLIRKEAHSQGIHRLEMVSGESIAYLGQNYRLKIVKNQPIPLHFDGQWFSLRKLDRQNAAKIFQAWYQDTGAEWLHERVTFWEPKVCVSASKIVVGDLGFRWGSCGKNGTLHFNWRLLQLPVFLVDYVIAHELVHLHEHNHTQEFWRILDRVIPDWKERKEALGHRQSEMLWCTDCEDIKTKIRE</sequence>
<feature type="domain" description="YgjP-like metallopeptidase" evidence="1">
    <location>
        <begin position="21"/>
        <end position="223"/>
    </location>
</feature>
<dbReference type="InterPro" id="IPR002725">
    <property type="entry name" value="YgjP-like_metallopeptidase"/>
</dbReference>
<accession>A0A5M8IBZ6</accession>
<dbReference type="RefSeq" id="WP_151419565.1">
    <property type="nucleotide sequence ID" value="NZ_VMRG01000001.1"/>
</dbReference>